<sequence length="1411" mass="156039">MTSLSFYGASLPALQVPAAAAMPGAASFATRRHPPYPQRGVPVRDELVELFNDALSEQDQKARVKKLQEAKEVFFGHCRTGGDEQSKIVMEFLPQVLELRLQPSVAVHRFVMYFIQKLETLLPMYVPLCMDAFKMFLQSDERTLYRLALFSAPSIYRKVMLWSHVPAAEWRAPHLTLQLQAGSFHALTDCTAFIHSLLRDGGSRFTNANREKMLMVTIKYVQTELLSLTIAPVVRRPAMIQPTEVECLQDLPFTTSRLHPPPAPSQSMDQQTHVKTEPGAPAVPSSRPAKHRSDLQTGPLWAAGQVRDAMDLLTDMITKPAFTSPIVLQSVLVVAGMVGSRRPQLLPQLLEAIQALIDIINQPPKASKADVRHPAERGGRVREELRKTAVRILQMILISPSSAAWCGTLATMLHGLGEEGPLEVLRQKAVDDTRTYRQTKKRKRMMLDADTSDQPSTRRLKKDPTTGQYHVQPIQKVDALAAVQSRQTPDQLADLVITTFTAPNSASILKTIPKHAPSERPVLTHPFGTADGSKNGPLPLPLPAHPEAEQKEILMDGEDDAQMAVDSVPPAAAAAASGEDQLMAEAPQQGEEQQPSAVALWAESRQQQQQQQQRAHGAPVSAQPIGADEATALQRLVFDELLGAPLSGSSLSVSSSPRSRQTETDRDVNQVKLGVVFRVVMSGQLPPSSERQLIKRLVQSILKRQTPMEPELVEDTTGDDSGVPVFPPPFAPEQDDEATATTASSGLTPARLSYLQDLIHFKFARDIHTYDTRADTERERERRGLQHDSELLAWVEGGKRPSAVLGWGVGVDGTTDAAAADGGEEGERRVCYGEVVMTVCDTIPKWVDVKQKDFHKSFARLIADLPYVPSGVYGLLYRQALDEQTRLPALMAIFHLLKHKTTTLCRKSAMGVFLRLCFAKDFHCRFRAISLCVSRFYTPPPAPPPAPPQAQQTDADEHPAIAEDFSGVSDWLRPEQGGGGEMHEMEKEMHVGVEAPQPDGDGDVDEGGFGWEDPTVYSGKWTEECAGIMLRSLVKPDEQTGEGRFFAHPIIPCRYIAQLCQEMLDELKDMESESDHTSACMMLYIALCFKRPLLLHAYFHVYTLCTQPEVQQTLNTKLAEVVANLSPTHPELPRLIRGATPANETLVITLLDALSAQSAAKEGGLVLSREMAEAVLSLYRQTQNAQLLVPIVGHLHKSEVLQLLPFVLKLESKDQVKTAFARLLSGAAAAAGGVAAAAGGGEIDRVTAVDLLEAIIRVERDNRENLPIKRISDSLDCCFELRDKIDTKSFPIVMTRILETTELEALPKLFGRLMVLVLREFPTVRDFMVEEILPKLVEKKVWNDRVHWRGFLHCLKDLWPASCPILITLPSSQVEDLLVENPAWRGEFSEYLKRLPSGSVPSQLVHLRQAI</sequence>
<proteinExistence type="predicted"/>
<feature type="domain" description="Symplekin C-terminal" evidence="2">
    <location>
        <begin position="1185"/>
        <end position="1378"/>
    </location>
</feature>
<dbReference type="InParanoid" id="A0A0G4F6U9"/>
<evidence type="ECO:0000313" key="4">
    <source>
        <dbReference type="Proteomes" id="UP000041254"/>
    </source>
</evidence>
<dbReference type="PANTHER" id="PTHR15245:SF20">
    <property type="entry name" value="SYMPLEKIN"/>
    <property type="match status" value="1"/>
</dbReference>
<gene>
    <name evidence="3" type="ORF">Vbra_3040</name>
</gene>
<organism evidence="3 4">
    <name type="scientific">Vitrella brassicaformis (strain CCMP3155)</name>
    <dbReference type="NCBI Taxonomy" id="1169540"/>
    <lineage>
        <taxon>Eukaryota</taxon>
        <taxon>Sar</taxon>
        <taxon>Alveolata</taxon>
        <taxon>Colpodellida</taxon>
        <taxon>Vitrellaceae</taxon>
        <taxon>Vitrella</taxon>
    </lineage>
</organism>
<name>A0A0G4F6U9_VITBC</name>
<evidence type="ECO:0000256" key="1">
    <source>
        <dbReference type="SAM" id="MobiDB-lite"/>
    </source>
</evidence>
<dbReference type="OrthoDB" id="331600at2759"/>
<accession>A0A0G4F6U9</accession>
<feature type="region of interest" description="Disordered" evidence="1">
    <location>
        <begin position="512"/>
        <end position="544"/>
    </location>
</feature>
<feature type="compositionally biased region" description="Low complexity" evidence="1">
    <location>
        <begin position="647"/>
        <end position="659"/>
    </location>
</feature>
<dbReference type="PANTHER" id="PTHR15245">
    <property type="entry name" value="SYMPLEKIN-RELATED"/>
    <property type="match status" value="1"/>
</dbReference>
<feature type="compositionally biased region" description="Low complexity" evidence="1">
    <location>
        <begin position="584"/>
        <end position="595"/>
    </location>
</feature>
<dbReference type="GO" id="GO:0005847">
    <property type="term" value="C:mRNA cleavage and polyadenylation specificity factor complex"/>
    <property type="evidence" value="ECO:0007669"/>
    <property type="project" value="TreeGrafter"/>
</dbReference>
<keyword evidence="4" id="KW-1185">Reference proteome</keyword>
<feature type="region of interest" description="Disordered" evidence="1">
    <location>
        <begin position="647"/>
        <end position="667"/>
    </location>
</feature>
<evidence type="ECO:0000259" key="2">
    <source>
        <dbReference type="Pfam" id="PF12295"/>
    </source>
</evidence>
<dbReference type="InterPro" id="IPR021850">
    <property type="entry name" value="Symplekin/Pta1"/>
</dbReference>
<dbReference type="Pfam" id="PF12295">
    <property type="entry name" value="Symplekin_C"/>
    <property type="match status" value="1"/>
</dbReference>
<dbReference type="Gene3D" id="1.25.10.10">
    <property type="entry name" value="Leucine-rich Repeat Variant"/>
    <property type="match status" value="1"/>
</dbReference>
<dbReference type="VEuPathDB" id="CryptoDB:Vbra_3040"/>
<dbReference type="InterPro" id="IPR022075">
    <property type="entry name" value="Symplekin_C"/>
</dbReference>
<feature type="region of interest" description="Disordered" evidence="1">
    <location>
        <begin position="256"/>
        <end position="294"/>
    </location>
</feature>
<dbReference type="InterPro" id="IPR011989">
    <property type="entry name" value="ARM-like"/>
</dbReference>
<evidence type="ECO:0000313" key="3">
    <source>
        <dbReference type="EMBL" id="CEM07853.1"/>
    </source>
</evidence>
<reference evidence="3 4" key="1">
    <citation type="submission" date="2014-11" db="EMBL/GenBank/DDBJ databases">
        <authorList>
            <person name="Zhu J."/>
            <person name="Qi W."/>
            <person name="Song R."/>
        </authorList>
    </citation>
    <scope>NUCLEOTIDE SEQUENCE [LARGE SCALE GENOMIC DNA]</scope>
</reference>
<feature type="region of interest" description="Disordered" evidence="1">
    <location>
        <begin position="439"/>
        <end position="467"/>
    </location>
</feature>
<protein>
    <recommendedName>
        <fullName evidence="2">Symplekin C-terminal domain-containing protein</fullName>
    </recommendedName>
</protein>
<dbReference type="STRING" id="1169540.A0A0G4F6U9"/>
<dbReference type="EMBL" id="CDMY01000379">
    <property type="protein sequence ID" value="CEM07853.1"/>
    <property type="molecule type" value="Genomic_DNA"/>
</dbReference>
<dbReference type="Proteomes" id="UP000041254">
    <property type="component" value="Unassembled WGS sequence"/>
</dbReference>
<feature type="region of interest" description="Disordered" evidence="1">
    <location>
        <begin position="584"/>
        <end position="622"/>
    </location>
</feature>